<gene>
    <name evidence="1" type="ORF">FC36_GL001618</name>
</gene>
<dbReference type="PANTHER" id="PTHR38456">
    <property type="entry name" value="CYCLIC DI-AMP RECEPTOR A"/>
    <property type="match status" value="1"/>
</dbReference>
<protein>
    <submittedName>
        <fullName evidence="1">Uncharacterized protein</fullName>
    </submittedName>
</protein>
<dbReference type="EMBL" id="AZFH01000003">
    <property type="protein sequence ID" value="KRL84962.1"/>
    <property type="molecule type" value="Genomic_DNA"/>
</dbReference>
<dbReference type="AlphaFoldDB" id="A0A0R1U243"/>
<dbReference type="Gene3D" id="3.30.70.120">
    <property type="match status" value="1"/>
</dbReference>
<dbReference type="InterPro" id="IPR011322">
    <property type="entry name" value="N-reg_PII-like_a/b"/>
</dbReference>
<dbReference type="RefSeq" id="WP_023859093.1">
    <property type="nucleotide sequence ID" value="NZ_AZFH01000003.1"/>
</dbReference>
<reference evidence="1 2" key="1">
    <citation type="journal article" date="2015" name="Genome Announc.">
        <title>Expanding the biotechnology potential of lactobacilli through comparative genomics of 213 strains and associated genera.</title>
        <authorList>
            <person name="Sun Z."/>
            <person name="Harris H.M."/>
            <person name="McCann A."/>
            <person name="Guo C."/>
            <person name="Argimon S."/>
            <person name="Zhang W."/>
            <person name="Yang X."/>
            <person name="Jeffery I.B."/>
            <person name="Cooney J.C."/>
            <person name="Kagawa T.F."/>
            <person name="Liu W."/>
            <person name="Song Y."/>
            <person name="Salvetti E."/>
            <person name="Wrobel A."/>
            <person name="Rasinkangas P."/>
            <person name="Parkhill J."/>
            <person name="Rea M.C."/>
            <person name="O'Sullivan O."/>
            <person name="Ritari J."/>
            <person name="Douillard F.P."/>
            <person name="Paul Ross R."/>
            <person name="Yang R."/>
            <person name="Briner A.E."/>
            <person name="Felis G.E."/>
            <person name="de Vos W.M."/>
            <person name="Barrangou R."/>
            <person name="Klaenhammer T.R."/>
            <person name="Caufield P.W."/>
            <person name="Cui Y."/>
            <person name="Zhang H."/>
            <person name="O'Toole P.W."/>
        </authorList>
    </citation>
    <scope>NUCLEOTIDE SEQUENCE [LARGE SCALE GENOMIC DNA]</scope>
    <source>
        <strain evidence="1 2">DSM 15833</strain>
    </source>
</reference>
<dbReference type="InterPro" id="IPR010375">
    <property type="entry name" value="CdAMP_rec"/>
</dbReference>
<evidence type="ECO:0000313" key="1">
    <source>
        <dbReference type="EMBL" id="KRL84962.1"/>
    </source>
</evidence>
<dbReference type="PATRIC" id="fig|1423740.3.peg.1752"/>
<sequence length="109" mass="11816">MKMIIAIVQDSLSNKLSTALIEAEVKATKLSTTGTFLKAGNTTFLIGSSQAKVPAVIEIIKQVCQKHEGYRVPPINLDAPSQIDDKSPLEVQVGGATVFVVPIEEFYHF</sequence>
<comment type="caution">
    <text evidence="1">The sequence shown here is derived from an EMBL/GenBank/DDBJ whole genome shotgun (WGS) entry which is preliminary data.</text>
</comment>
<dbReference type="Proteomes" id="UP000051048">
    <property type="component" value="Unassembled WGS sequence"/>
</dbReference>
<dbReference type="InterPro" id="IPR015867">
    <property type="entry name" value="N-reg_PII/ATP_PRibTrfase_C"/>
</dbReference>
<evidence type="ECO:0000313" key="2">
    <source>
        <dbReference type="Proteomes" id="UP000051048"/>
    </source>
</evidence>
<proteinExistence type="predicted"/>
<dbReference type="OrthoDB" id="9794275at2"/>
<dbReference type="PANTHER" id="PTHR38456:SF1">
    <property type="entry name" value="CYCLIC DI-AMP RECEPTOR A"/>
    <property type="match status" value="1"/>
</dbReference>
<name>A0A0R1U243_9LACO</name>
<organism evidence="1 2">
    <name type="scientific">Ligilactobacillus equi DSM 15833 = JCM 10991</name>
    <dbReference type="NCBI Taxonomy" id="1423740"/>
    <lineage>
        <taxon>Bacteria</taxon>
        <taxon>Bacillati</taxon>
        <taxon>Bacillota</taxon>
        <taxon>Bacilli</taxon>
        <taxon>Lactobacillales</taxon>
        <taxon>Lactobacillaceae</taxon>
        <taxon>Ligilactobacillus</taxon>
    </lineage>
</organism>
<dbReference type="STRING" id="1423740.FC36_GL001618"/>
<accession>A0A0R1U243</accession>
<dbReference type="Pfam" id="PF06153">
    <property type="entry name" value="CdAMP_rec"/>
    <property type="match status" value="1"/>
</dbReference>
<dbReference type="SUPFAM" id="SSF54913">
    <property type="entry name" value="GlnB-like"/>
    <property type="match status" value="1"/>
</dbReference>